<dbReference type="KEGG" id="bqy:MUS_3391"/>
<dbReference type="EMBL" id="CP003332">
    <property type="protein sequence ID" value="AFJ63270.1"/>
    <property type="molecule type" value="Genomic_DNA"/>
</dbReference>
<proteinExistence type="predicted"/>
<accession>I2C9E6</accession>
<dbReference type="HOGENOM" id="CLU_3229092_0_0_9"/>
<evidence type="ECO:0000313" key="2">
    <source>
        <dbReference type="Proteomes" id="UP000002878"/>
    </source>
</evidence>
<dbReference type="Proteomes" id="UP000002878">
    <property type="component" value="Chromosome"/>
</dbReference>
<name>I2C9E6_BACAY</name>
<reference evidence="1 2" key="1">
    <citation type="journal article" date="2012" name="J. Biotechnol.">
        <title>Genome sequence of the plant growth promoting strain Bacillus amyloliquefaciens subsp. plantarum B9601-Y2 and expression of mersacidin and other secondary metabolites.</title>
        <authorList>
            <person name="He P."/>
            <person name="Hao K."/>
            <person name="Blom J."/>
            <person name="Ruckert C."/>
            <person name="Vater J."/>
            <person name="Mao Z."/>
            <person name="Wu Y."/>
            <person name="Hou M."/>
            <person name="He P."/>
            <person name="He Y."/>
            <person name="Borriss R."/>
        </authorList>
    </citation>
    <scope>NUCLEOTIDE SEQUENCE [LARGE SCALE GENOMIC DNA]</scope>
    <source>
        <strain evidence="1">Y2</strain>
    </source>
</reference>
<sequence>MSLFHRVIKKGGEIHKFQIQHNIVTTFLKIHFQYIFYSKYLLL</sequence>
<gene>
    <name evidence="1" type="ORF">MUS_3391</name>
</gene>
<organism evidence="1 2">
    <name type="scientific">Bacillus amyloliquefaciens (strain Y2)</name>
    <name type="common">Bacillus amyloliquefaciens subsp. plantarum (strain B9601-Y2)</name>
    <dbReference type="NCBI Taxonomy" id="1155777"/>
    <lineage>
        <taxon>Bacteria</taxon>
        <taxon>Bacillati</taxon>
        <taxon>Bacillota</taxon>
        <taxon>Bacilli</taxon>
        <taxon>Bacillales</taxon>
        <taxon>Bacillaceae</taxon>
        <taxon>Bacillus</taxon>
        <taxon>Bacillus amyloliquefaciens group</taxon>
    </lineage>
</organism>
<dbReference type="AlphaFoldDB" id="I2C9E6"/>
<evidence type="ECO:0000313" key="1">
    <source>
        <dbReference type="EMBL" id="AFJ63270.1"/>
    </source>
</evidence>
<protein>
    <submittedName>
        <fullName evidence="1">Uncharacterized protein</fullName>
    </submittedName>
</protein>